<accession>A0ABP9SVW9</accession>
<feature type="domain" description="Phosphoribosyltransferase" evidence="2">
    <location>
        <begin position="14"/>
        <end position="161"/>
    </location>
</feature>
<feature type="compositionally biased region" description="Gly residues" evidence="1">
    <location>
        <begin position="240"/>
        <end position="256"/>
    </location>
</feature>
<evidence type="ECO:0000313" key="4">
    <source>
        <dbReference type="Proteomes" id="UP001501570"/>
    </source>
</evidence>
<proteinExistence type="predicted"/>
<keyword evidence="3" id="KW-0328">Glycosyltransferase</keyword>
<dbReference type="CDD" id="cd06223">
    <property type="entry name" value="PRTases_typeI"/>
    <property type="match status" value="1"/>
</dbReference>
<dbReference type="InterPro" id="IPR029058">
    <property type="entry name" value="AB_hydrolase_fold"/>
</dbReference>
<dbReference type="GO" id="GO:0016757">
    <property type="term" value="F:glycosyltransferase activity"/>
    <property type="evidence" value="ECO:0007669"/>
    <property type="project" value="UniProtKB-KW"/>
</dbReference>
<dbReference type="Gene3D" id="3.40.50.2020">
    <property type="match status" value="1"/>
</dbReference>
<gene>
    <name evidence="3" type="ORF">GCM10023322_82220</name>
</gene>
<dbReference type="InterPro" id="IPR029057">
    <property type="entry name" value="PRTase-like"/>
</dbReference>
<comment type="caution">
    <text evidence="3">The sequence shown here is derived from an EMBL/GenBank/DDBJ whole genome shotgun (WGS) entry which is preliminary data.</text>
</comment>
<dbReference type="Gene3D" id="3.40.50.1820">
    <property type="entry name" value="alpha/beta hydrolase"/>
    <property type="match status" value="1"/>
</dbReference>
<dbReference type="Pfam" id="PF00156">
    <property type="entry name" value="Pribosyltran"/>
    <property type="match status" value="1"/>
</dbReference>
<sequence length="475" mass="48055">MTFADRVDAGAQLARRLEHLRGQDIAVLGLSRGGVPVAAEVARALSAPLDVVVVRKLGTPGQPELAMGAIGEDGVRVVDDDVLSRAAPSAEDLAEVEGTERVNLDRQRTQLRAGRQALRVTGRTAVVVDDGVATGASARAACRVARVRGAVCVVLAVPVVATQVLPVLREVADEVVCVTASDTLSSIGAWYEDFEQISDDQVTDLLSRGGDGGSRPPANAGASAGSAAAPASAPDVAGKAGYGKSGEPAGGSGGTGAATLHHAADLDAEVTVSTGTVQLPGRLTVPSGATGVVVFAHGSGSGRNSPRNTFVATLLNDAGLGTLLLDLLTPGEETNRENVFNIDLLAGRLGETVEWLRGQPVGGDAAVGLFGASTGAAAALTAAAVPGSRIGAVVSRGGRPDLADGNLAGVHAPTLLIVGGQDTTVLGLNREAQAQLRGPSRLDVVPGATHLFEEPGALPRVAELARDWFAEYLRG</sequence>
<dbReference type="Gene3D" id="3.30.1310.20">
    <property type="entry name" value="PRTase-like"/>
    <property type="match status" value="1"/>
</dbReference>
<protein>
    <submittedName>
        <fullName evidence="3">Phosphoribosyltransferase family protein</fullName>
    </submittedName>
</protein>
<evidence type="ECO:0000256" key="1">
    <source>
        <dbReference type="SAM" id="MobiDB-lite"/>
    </source>
</evidence>
<evidence type="ECO:0000313" key="3">
    <source>
        <dbReference type="EMBL" id="GAA5201706.1"/>
    </source>
</evidence>
<keyword evidence="4" id="KW-1185">Reference proteome</keyword>
<name>A0ABP9SVW9_9ACTN</name>
<dbReference type="SUPFAM" id="SSF53271">
    <property type="entry name" value="PRTase-like"/>
    <property type="match status" value="1"/>
</dbReference>
<reference evidence="4" key="1">
    <citation type="journal article" date="2019" name="Int. J. Syst. Evol. Microbiol.">
        <title>The Global Catalogue of Microorganisms (GCM) 10K type strain sequencing project: providing services to taxonomists for standard genome sequencing and annotation.</title>
        <authorList>
            <consortium name="The Broad Institute Genomics Platform"/>
            <consortium name="The Broad Institute Genome Sequencing Center for Infectious Disease"/>
            <person name="Wu L."/>
            <person name="Ma J."/>
        </authorList>
    </citation>
    <scope>NUCLEOTIDE SEQUENCE [LARGE SCALE GENOMIC DNA]</scope>
    <source>
        <strain evidence="4">JCM 18304</strain>
    </source>
</reference>
<feature type="region of interest" description="Disordered" evidence="1">
    <location>
        <begin position="204"/>
        <end position="258"/>
    </location>
</feature>
<dbReference type="EMBL" id="BAABJQ010000053">
    <property type="protein sequence ID" value="GAA5201706.1"/>
    <property type="molecule type" value="Genomic_DNA"/>
</dbReference>
<dbReference type="InterPro" id="IPR000836">
    <property type="entry name" value="PRTase_dom"/>
</dbReference>
<evidence type="ECO:0000259" key="2">
    <source>
        <dbReference type="Pfam" id="PF00156"/>
    </source>
</evidence>
<dbReference type="Proteomes" id="UP001501570">
    <property type="component" value="Unassembled WGS sequence"/>
</dbReference>
<keyword evidence="3" id="KW-0808">Transferase</keyword>
<feature type="compositionally biased region" description="Low complexity" evidence="1">
    <location>
        <begin position="214"/>
        <end position="234"/>
    </location>
</feature>
<organism evidence="3 4">
    <name type="scientific">Rugosimonospora acidiphila</name>
    <dbReference type="NCBI Taxonomy" id="556531"/>
    <lineage>
        <taxon>Bacteria</taxon>
        <taxon>Bacillati</taxon>
        <taxon>Actinomycetota</taxon>
        <taxon>Actinomycetes</taxon>
        <taxon>Micromonosporales</taxon>
        <taxon>Micromonosporaceae</taxon>
        <taxon>Rugosimonospora</taxon>
    </lineage>
</organism>
<dbReference type="SUPFAM" id="SSF53474">
    <property type="entry name" value="alpha/beta-Hydrolases"/>
    <property type="match status" value="1"/>
</dbReference>